<proteinExistence type="predicted"/>
<reference evidence="3" key="1">
    <citation type="journal article" date="2019" name="Int. J. Syst. Evol. Microbiol.">
        <title>The Global Catalogue of Microorganisms (GCM) 10K type strain sequencing project: providing services to taxonomists for standard genome sequencing and annotation.</title>
        <authorList>
            <consortium name="The Broad Institute Genomics Platform"/>
            <consortium name="The Broad Institute Genome Sequencing Center for Infectious Disease"/>
            <person name="Wu L."/>
            <person name="Ma J."/>
        </authorList>
    </citation>
    <scope>NUCLEOTIDE SEQUENCE [LARGE SCALE GENOMIC DNA]</scope>
    <source>
        <strain evidence="3">JCM 17591</strain>
    </source>
</reference>
<feature type="transmembrane region" description="Helical" evidence="1">
    <location>
        <begin position="101"/>
        <end position="121"/>
    </location>
</feature>
<evidence type="ECO:0000313" key="3">
    <source>
        <dbReference type="Proteomes" id="UP001501079"/>
    </source>
</evidence>
<accession>A0ABP7ZWU5</accession>
<evidence type="ECO:0000256" key="1">
    <source>
        <dbReference type="SAM" id="Phobius"/>
    </source>
</evidence>
<evidence type="ECO:0000313" key="2">
    <source>
        <dbReference type="EMBL" id="GAA4172320.1"/>
    </source>
</evidence>
<dbReference type="EMBL" id="BAABBW010000002">
    <property type="protein sequence ID" value="GAA4172320.1"/>
    <property type="molecule type" value="Genomic_DNA"/>
</dbReference>
<keyword evidence="1" id="KW-1133">Transmembrane helix</keyword>
<dbReference type="Proteomes" id="UP001501079">
    <property type="component" value="Unassembled WGS sequence"/>
</dbReference>
<name>A0ABP7ZWU5_9MICO</name>
<feature type="transmembrane region" description="Helical" evidence="1">
    <location>
        <begin position="6"/>
        <end position="24"/>
    </location>
</feature>
<keyword evidence="1" id="KW-0812">Transmembrane</keyword>
<keyword evidence="3" id="KW-1185">Reference proteome</keyword>
<gene>
    <name evidence="2" type="ORF">GCM10022287_13010</name>
</gene>
<feature type="transmembrane region" description="Helical" evidence="1">
    <location>
        <begin position="133"/>
        <end position="152"/>
    </location>
</feature>
<feature type="transmembrane region" description="Helical" evidence="1">
    <location>
        <begin position="61"/>
        <end position="80"/>
    </location>
</feature>
<comment type="caution">
    <text evidence="2">The sequence shown here is derived from an EMBL/GenBank/DDBJ whole genome shotgun (WGS) entry which is preliminary data.</text>
</comment>
<evidence type="ECO:0008006" key="4">
    <source>
        <dbReference type="Google" id="ProtNLM"/>
    </source>
</evidence>
<keyword evidence="1" id="KW-0472">Membrane</keyword>
<protein>
    <recommendedName>
        <fullName evidence="4">DUF1453 family protein</fullName>
    </recommendedName>
</protein>
<organism evidence="2 3">
    <name type="scientific">Gryllotalpicola koreensis</name>
    <dbReference type="NCBI Taxonomy" id="993086"/>
    <lineage>
        <taxon>Bacteria</taxon>
        <taxon>Bacillati</taxon>
        <taxon>Actinomycetota</taxon>
        <taxon>Actinomycetes</taxon>
        <taxon>Micrococcales</taxon>
        <taxon>Microbacteriaceae</taxon>
        <taxon>Gryllotalpicola</taxon>
    </lineage>
</organism>
<feature type="transmembrane region" description="Helical" evidence="1">
    <location>
        <begin position="36"/>
        <end position="55"/>
    </location>
</feature>
<sequence length="198" mass="20870">MSHMSATTVISIIAIAALIGYALYRQTRTSQVTRGGRYKMAIIYGIIGVCLGVNISHNPAALGLTAISLAASAGVGVLRAQRTRLWRDDEGRVFTRGTRTTAGLFLALIAFKVALGTFAYFVHVPYDANVGEVMVMLALMLAVQATIVWRRIERLGWAPAPRAHGGQDAPVAAQAAPTFVGSATAASAGRATNAETVK</sequence>